<gene>
    <name evidence="1" type="ORF">SAMN04488693_1483</name>
</gene>
<dbReference type="RefSeq" id="WP_090588580.1">
    <property type="nucleotide sequence ID" value="NZ_FNDT01000048.1"/>
</dbReference>
<dbReference type="STRING" id="335973.SAMN04488693_1483"/>
<dbReference type="AlphaFoldDB" id="A0A1G8QER3"/>
<evidence type="ECO:0000313" key="1">
    <source>
        <dbReference type="EMBL" id="SDJ02590.1"/>
    </source>
</evidence>
<evidence type="ECO:0000313" key="2">
    <source>
        <dbReference type="Proteomes" id="UP000199258"/>
    </source>
</evidence>
<reference evidence="1 2" key="1">
    <citation type="submission" date="2016-10" db="EMBL/GenBank/DDBJ databases">
        <authorList>
            <person name="de Groot N.N."/>
        </authorList>
    </citation>
    <scope>NUCLEOTIDE SEQUENCE [LARGE SCALE GENOMIC DNA]</scope>
    <source>
        <strain evidence="1 2">NP_1H</strain>
    </source>
</reference>
<name>A0A1G8QER3_9MICC</name>
<organism evidence="1 2">
    <name type="scientific">Arthrobacter subterraneus</name>
    <dbReference type="NCBI Taxonomy" id="335973"/>
    <lineage>
        <taxon>Bacteria</taxon>
        <taxon>Bacillati</taxon>
        <taxon>Actinomycetota</taxon>
        <taxon>Actinomycetes</taxon>
        <taxon>Micrococcales</taxon>
        <taxon>Micrococcaceae</taxon>
        <taxon>Arthrobacter</taxon>
    </lineage>
</organism>
<accession>A0A1G8QER3</accession>
<dbReference type="OrthoDB" id="9429627at2"/>
<keyword evidence="2" id="KW-1185">Reference proteome</keyword>
<protein>
    <submittedName>
        <fullName evidence="1">Uncharacterized protein</fullName>
    </submittedName>
</protein>
<dbReference type="Proteomes" id="UP000199258">
    <property type="component" value="Unassembled WGS sequence"/>
</dbReference>
<proteinExistence type="predicted"/>
<dbReference type="EMBL" id="FNDT01000048">
    <property type="protein sequence ID" value="SDJ02590.1"/>
    <property type="molecule type" value="Genomic_DNA"/>
</dbReference>
<sequence length="99" mass="11047">MHKEAPQGYVVDLACLRKYPHAELADRARQHTIECAVMGHCVESGYALVNEEGELFLLDPDATPHVLAALNRTHLQQGVALRVRREMLDGEMKTVRTGP</sequence>